<sequence>MAVNQSTRPYYDRFNADKNYTKILFNPDRPLQNSELNELQSTIDYYMQTMGDAILKDGDIISGLDFDITTHSDKTRTINVQSGLLYVSGKVRQYNGGKVTIKAKGEETLNVSIAQTAVTAESDPTLLDPSIGSPSEKAKGADRLKDEVRLLANDASNPAVYEFLNGQLLVTPNTDSTLMNILAERTFDESGSYTVKGYELQIDTSGTMDTDDTLSLVIKAGRAYIRGYKVDKPHDERVSIRKSKDVRTANSEPKTYTDASRRLLLSNSPVSNVTQVMGSVSYTEAVARTATTLDQLGKQNVIAITSIVSSKGTAIQGVDFNLTNNQYIQWVTGSNKIPVTGTTYTVVYTYTLVFTKGVDYSVKVDKTAKDSYGFPISYVDFNGHSGSKPINNSTVYITYDFYLARKDLVVLDPNGRFTVIEGQPDAINVVDAPTQSDNYTLRIGTVTAYPDSKLASVNSYTVKNMPFEELQKLKARVMTAEANITAMSADISSTLGYDATSLRGVFSDNFTTIDRVDYGFKGMKENGKPIIYVANSFEDGELTTAYAEQNSQTASIINSTTSKGFQGMNTWGRVVTAPYKRIPIISQLLATETKNVNPYMVFATQVGALKLKPSADNWIDTETITVNNTKIETKKVNRWWAHGGDTWNSDSQFIKENENAINWEGGAKEINKHNSWTHDRSNPLTGTLVTNGGKNTIETAIEYMRVREITIASSGLRPYAENVYLVFNGIRCAITPTGSTTAGSKPGTVKATGAGKVTGKFTIPSGQTCGTVEVTLSNEETAPNSNEVSIASASYSAHGTKKTTEKIINTTHITVNLYDPLAQSFQVPEDRILSGVGVYFSSKDAGNVPVVIQIRGMSDGGQPNSTVYAERVLYPADITTSKDGNVETPVYFDDPLMVSAGQSYSLVVLTNSAKYNMYIATMGSTIIGKGNTKLQTQAYTKGVLFSSSNAQTWTAHQTSDMKFQVYGTEFKQGNATILFDTIKDIQVDKLLLTASYLTPKNTGCKWELRFLLNSDSGDMSIESKPWLPVGNYSDVDPNEVVRIAQLRATFKANQYMSPVFALDDFSLMSFVTEVRGSYFGKTVSMGDAPFNTIYISYKQYLPSPQCKVLPKFYTGEKADNGLGMLFQKPEDFSSVPVISQPDVNGFVNVSYTVSLGSLKTKKLFKVRMDLESPSGVLRPRVSNLRVTLTDE</sequence>
<reference evidence="2 3" key="1">
    <citation type="journal article" date="2010" name="J. Bacteriol.">
        <title>Brochothrix thermosphacta bacteriophages feature heterogeneous and highly mosaic genomes and utilize unique prophage insertion sites.</title>
        <authorList>
            <person name="Kilcher S."/>
            <person name="Loessner M.J."/>
            <person name="Klumpp J."/>
        </authorList>
    </citation>
    <scope>NUCLEOTIDE SEQUENCE [LARGE SCALE GENOMIC DNA]</scope>
</reference>
<name>D9J0Q5_9CAUD</name>
<protein>
    <submittedName>
        <fullName evidence="2">Gp108</fullName>
    </submittedName>
</protein>
<dbReference type="Proteomes" id="UP000000331">
    <property type="component" value="Segment"/>
</dbReference>
<dbReference type="InterPro" id="IPR032096">
    <property type="entry name" value="DUF4815"/>
</dbReference>
<proteinExistence type="predicted"/>
<dbReference type="OrthoDB" id="1004at10239"/>
<dbReference type="KEGG" id="vg:10359138"/>
<feature type="domain" description="DUF4815" evidence="1">
    <location>
        <begin position="10"/>
        <end position="625"/>
    </location>
</feature>
<accession>D9J0Q5</accession>
<dbReference type="GeneID" id="10359138"/>
<evidence type="ECO:0000259" key="1">
    <source>
        <dbReference type="Pfam" id="PF16075"/>
    </source>
</evidence>
<organism evidence="2 3">
    <name type="scientific">Brochothrix phage A9</name>
    <dbReference type="NCBI Taxonomy" id="857312"/>
    <lineage>
        <taxon>Viruses</taxon>
        <taxon>Duplodnaviria</taxon>
        <taxon>Heunggongvirae</taxon>
        <taxon>Uroviricota</taxon>
        <taxon>Caudoviricetes</taxon>
        <taxon>Herelleviridae</taxon>
        <taxon>Klumppvirus</taxon>
        <taxon>Klumppvirus A9</taxon>
    </lineage>
</organism>
<dbReference type="Pfam" id="PF16075">
    <property type="entry name" value="DUF4815"/>
    <property type="match status" value="1"/>
</dbReference>
<keyword evidence="3" id="KW-1185">Reference proteome</keyword>
<evidence type="ECO:0000313" key="2">
    <source>
        <dbReference type="EMBL" id="ADJ53142.1"/>
    </source>
</evidence>
<dbReference type="EMBL" id="HM242243">
    <property type="protein sequence ID" value="ADJ53142.1"/>
    <property type="molecule type" value="Genomic_DNA"/>
</dbReference>
<evidence type="ECO:0000313" key="3">
    <source>
        <dbReference type="Proteomes" id="UP000000331"/>
    </source>
</evidence>
<dbReference type="RefSeq" id="YP_004301441.1">
    <property type="nucleotide sequence ID" value="NC_015253.1"/>
</dbReference>